<evidence type="ECO:0000256" key="6">
    <source>
        <dbReference type="ARBA" id="ARBA00022679"/>
    </source>
</evidence>
<dbReference type="NCBIfam" id="NF011080">
    <property type="entry name" value="PRK14508.1-3"/>
    <property type="match status" value="1"/>
</dbReference>
<keyword evidence="7 10" id="KW-0119">Carbohydrate metabolism</keyword>
<dbReference type="Pfam" id="PF02446">
    <property type="entry name" value="Glyco_hydro_77"/>
    <property type="match status" value="1"/>
</dbReference>
<dbReference type="InterPro" id="IPR017853">
    <property type="entry name" value="GH"/>
</dbReference>
<keyword evidence="6 10" id="KW-0808">Transferase</keyword>
<keyword evidence="12" id="KW-1185">Reference proteome</keyword>
<gene>
    <name evidence="11" type="primary">malQ</name>
    <name evidence="11" type="ORF">QGN29_07860</name>
</gene>
<dbReference type="GO" id="GO:0005975">
    <property type="term" value="P:carbohydrate metabolic process"/>
    <property type="evidence" value="ECO:0007669"/>
    <property type="project" value="InterPro"/>
</dbReference>
<dbReference type="Proteomes" id="UP001268683">
    <property type="component" value="Chromosome"/>
</dbReference>
<dbReference type="InterPro" id="IPR003385">
    <property type="entry name" value="Glyco_hydro_77"/>
</dbReference>
<evidence type="ECO:0000256" key="7">
    <source>
        <dbReference type="ARBA" id="ARBA00023277"/>
    </source>
</evidence>
<comment type="similarity">
    <text evidence="2 10">Belongs to the disproportionating enzyme family.</text>
</comment>
<organism evidence="11 12">
    <name type="scientific">Temperatibacter marinus</name>
    <dbReference type="NCBI Taxonomy" id="1456591"/>
    <lineage>
        <taxon>Bacteria</taxon>
        <taxon>Pseudomonadati</taxon>
        <taxon>Pseudomonadota</taxon>
        <taxon>Alphaproteobacteria</taxon>
        <taxon>Kordiimonadales</taxon>
        <taxon>Temperatibacteraceae</taxon>
        <taxon>Temperatibacter</taxon>
    </lineage>
</organism>
<evidence type="ECO:0000256" key="5">
    <source>
        <dbReference type="ARBA" id="ARBA00022676"/>
    </source>
</evidence>
<evidence type="ECO:0000313" key="12">
    <source>
        <dbReference type="Proteomes" id="UP001268683"/>
    </source>
</evidence>
<evidence type="ECO:0000256" key="1">
    <source>
        <dbReference type="ARBA" id="ARBA00000439"/>
    </source>
</evidence>
<name>A0AA52EE89_9PROT</name>
<comment type="catalytic activity">
    <reaction evidence="1 10">
        <text>Transfers a segment of a (1-&gt;4)-alpha-D-glucan to a new position in an acceptor, which may be glucose or a (1-&gt;4)-alpha-D-glucan.</text>
        <dbReference type="EC" id="2.4.1.25"/>
    </reaction>
</comment>
<evidence type="ECO:0000256" key="9">
    <source>
        <dbReference type="ARBA" id="ARBA00031501"/>
    </source>
</evidence>
<evidence type="ECO:0000256" key="4">
    <source>
        <dbReference type="ARBA" id="ARBA00020295"/>
    </source>
</evidence>
<evidence type="ECO:0000256" key="2">
    <source>
        <dbReference type="ARBA" id="ARBA00005684"/>
    </source>
</evidence>
<dbReference type="PANTHER" id="PTHR32438">
    <property type="entry name" value="4-ALPHA-GLUCANOTRANSFERASE DPE1, CHLOROPLASTIC/AMYLOPLASTIC"/>
    <property type="match status" value="1"/>
</dbReference>
<evidence type="ECO:0000256" key="3">
    <source>
        <dbReference type="ARBA" id="ARBA00012560"/>
    </source>
</evidence>
<keyword evidence="5 10" id="KW-0328">Glycosyltransferase</keyword>
<dbReference type="Gene3D" id="3.20.20.80">
    <property type="entry name" value="Glycosidases"/>
    <property type="match status" value="1"/>
</dbReference>
<sequence length="513" mass="58870">MPHKRSSGILMHITSLPSAHGVGTMGVVARQFIDQMVEMGQSIWQILPINPPNGLGCPYSASSTFANFELLVSFNDLVKDGLLDKTDLENLDQLSDEIMDYDKIVTVRTPVLRKACQNFLNGSKPEWLSDFAQYCKKHDSVWLDDYALYAVLKEKYNKSWTDWPKALARFDTQAIQEARDAHIEKILLIKAGQFLFEHYWQDLRKYANERGIEIFGDVPIYVAQDSADVWSSQADFLLDRETGEPTHIAGCPPDNFCHEGQRWGNPIYNWDAMEKDKFGWWKHRIARAVELMDFVRVDHFRAFAAYWSIPASCPTAIDGEWIKAPGHALFNALRDEFGQDLPLIAEDLGHITPDVIDLRDSFDIFGMKVLNFLSEEGDFQGDRHPRHYPKGSVCYIGTHDNDTGLGWLNKDCDPGKTEEESQRYRNWFRAIMDTKILEAYGQHWAMIDVAVKSNSNMVIFQMQDLLGQGTEGRMNIPGTAEGQWQWRLQKDALTDQIRQTMRNFTEQSKRLPT</sequence>
<dbReference type="SUPFAM" id="SSF51445">
    <property type="entry name" value="(Trans)glycosidases"/>
    <property type="match status" value="1"/>
</dbReference>
<dbReference type="GO" id="GO:0004134">
    <property type="term" value="F:4-alpha-glucanotransferase activity"/>
    <property type="evidence" value="ECO:0007669"/>
    <property type="project" value="UniProtKB-EC"/>
</dbReference>
<evidence type="ECO:0000313" key="11">
    <source>
        <dbReference type="EMBL" id="WND01473.1"/>
    </source>
</evidence>
<dbReference type="KEGG" id="tmk:QGN29_07860"/>
<evidence type="ECO:0000256" key="8">
    <source>
        <dbReference type="ARBA" id="ARBA00031423"/>
    </source>
</evidence>
<dbReference type="NCBIfam" id="TIGR00217">
    <property type="entry name" value="malQ"/>
    <property type="match status" value="1"/>
</dbReference>
<protein>
    <recommendedName>
        <fullName evidence="4 10">4-alpha-glucanotransferase</fullName>
        <ecNumber evidence="3 10">2.4.1.25</ecNumber>
    </recommendedName>
    <alternativeName>
        <fullName evidence="8 10">Amylomaltase</fullName>
    </alternativeName>
    <alternativeName>
        <fullName evidence="9 10">Disproportionating enzyme</fullName>
    </alternativeName>
</protein>
<dbReference type="EC" id="2.4.1.25" evidence="3 10"/>
<dbReference type="PANTHER" id="PTHR32438:SF5">
    <property type="entry name" value="4-ALPHA-GLUCANOTRANSFERASE DPE1, CHLOROPLASTIC_AMYLOPLASTIC"/>
    <property type="match status" value="1"/>
</dbReference>
<proteinExistence type="inferred from homology"/>
<dbReference type="RefSeq" id="WP_310797301.1">
    <property type="nucleotide sequence ID" value="NZ_CP123872.1"/>
</dbReference>
<dbReference type="AlphaFoldDB" id="A0AA52EE89"/>
<dbReference type="EMBL" id="CP123872">
    <property type="protein sequence ID" value="WND01473.1"/>
    <property type="molecule type" value="Genomic_DNA"/>
</dbReference>
<accession>A0AA52EE89</accession>
<evidence type="ECO:0000256" key="10">
    <source>
        <dbReference type="RuleBase" id="RU361207"/>
    </source>
</evidence>
<reference evidence="11" key="1">
    <citation type="submission" date="2023-04" db="EMBL/GenBank/DDBJ databases">
        <title>Complete genome sequence of Temperatibacter marinus.</title>
        <authorList>
            <person name="Rong J.-C."/>
            <person name="Yi M.-L."/>
            <person name="Zhao Q."/>
        </authorList>
    </citation>
    <scope>NUCLEOTIDE SEQUENCE</scope>
    <source>
        <strain evidence="11">NBRC 110045</strain>
    </source>
</reference>